<keyword evidence="2" id="KW-0808">Transferase</keyword>
<comment type="caution">
    <text evidence="2">The sequence shown here is derived from an EMBL/GenBank/DDBJ whole genome shotgun (WGS) entry which is preliminary data.</text>
</comment>
<dbReference type="OrthoDB" id="4349922at2"/>
<name>A0A369WSZ8_9GAMM</name>
<dbReference type="SUPFAM" id="SSF55729">
    <property type="entry name" value="Acyl-CoA N-acyltransferases (Nat)"/>
    <property type="match status" value="1"/>
</dbReference>
<dbReference type="GO" id="GO:0016740">
    <property type="term" value="F:transferase activity"/>
    <property type="evidence" value="ECO:0007669"/>
    <property type="project" value="UniProtKB-KW"/>
</dbReference>
<dbReference type="Proteomes" id="UP000253769">
    <property type="component" value="Unassembled WGS sequence"/>
</dbReference>
<dbReference type="RefSeq" id="WP_114694403.1">
    <property type="nucleotide sequence ID" value="NZ_QQOH01000001.1"/>
</dbReference>
<sequence length="333" mass="38172">MSIWKINTINKFDEFSIQWNLLCKETYDTPLLDAKFIKPLLESFSDGSELLAFAFDDDKCVAATIIKRIGIGRWETFQPSQAPLGCWICHPDYCTDDLFKELASSLPGSVICIGVTQQDPALLARPSPSPHLDTLDYISTGRLSIPDNFDNYWSTRSKNVRQNTNKAKNRLKKEGIAPSIEVINNVNQMQDLVKEFGTLESQGWKAQSGTAVSPDNVQGRFYTELLNAYAPEQAEVWRYLYNDRTVAVDLCLKQNGILYILKTTFDQDWSRYSPAFAMHIEGVNYCSTNGINSIEFYGPAMEWHKKLTDDLRRMYHINFYPLSFIKRIKRIIN</sequence>
<protein>
    <submittedName>
        <fullName evidence="2">GNAT family N-acetyltransferase</fullName>
    </submittedName>
</protein>
<dbReference type="InterPro" id="IPR016181">
    <property type="entry name" value="Acyl_CoA_acyltransferase"/>
</dbReference>
<organism evidence="2 3">
    <name type="scientific">Motiliproteus coralliicola</name>
    <dbReference type="NCBI Taxonomy" id="2283196"/>
    <lineage>
        <taxon>Bacteria</taxon>
        <taxon>Pseudomonadati</taxon>
        <taxon>Pseudomonadota</taxon>
        <taxon>Gammaproteobacteria</taxon>
        <taxon>Oceanospirillales</taxon>
        <taxon>Oceanospirillaceae</taxon>
        <taxon>Motiliproteus</taxon>
    </lineage>
</organism>
<evidence type="ECO:0000313" key="2">
    <source>
        <dbReference type="EMBL" id="RDE24812.1"/>
    </source>
</evidence>
<dbReference type="Pfam" id="PF13480">
    <property type="entry name" value="Acetyltransf_6"/>
    <property type="match status" value="1"/>
</dbReference>
<proteinExistence type="predicted"/>
<evidence type="ECO:0000259" key="1">
    <source>
        <dbReference type="Pfam" id="PF13480"/>
    </source>
</evidence>
<gene>
    <name evidence="2" type="ORF">DV711_04300</name>
</gene>
<dbReference type="Gene3D" id="3.40.630.30">
    <property type="match status" value="1"/>
</dbReference>
<keyword evidence="3" id="KW-1185">Reference proteome</keyword>
<feature type="domain" description="BioF2-like acetyltransferase" evidence="1">
    <location>
        <begin position="159"/>
        <end position="303"/>
    </location>
</feature>
<dbReference type="AlphaFoldDB" id="A0A369WSZ8"/>
<reference evidence="2 3" key="1">
    <citation type="submission" date="2018-07" db="EMBL/GenBank/DDBJ databases">
        <title>Motiliproteus coralliicola sp. nov., a bacterium isolated from Coral.</title>
        <authorList>
            <person name="Wang G."/>
        </authorList>
    </citation>
    <scope>NUCLEOTIDE SEQUENCE [LARGE SCALE GENOMIC DNA]</scope>
    <source>
        <strain evidence="2 3">C34</strain>
    </source>
</reference>
<dbReference type="EMBL" id="QQOH01000001">
    <property type="protein sequence ID" value="RDE24812.1"/>
    <property type="molecule type" value="Genomic_DNA"/>
</dbReference>
<dbReference type="InterPro" id="IPR038740">
    <property type="entry name" value="BioF2-like_GNAT_dom"/>
</dbReference>
<accession>A0A369WSZ8</accession>
<evidence type="ECO:0000313" key="3">
    <source>
        <dbReference type="Proteomes" id="UP000253769"/>
    </source>
</evidence>